<dbReference type="InterPro" id="IPR050226">
    <property type="entry name" value="NagZ_Beta-hexosaminidase"/>
</dbReference>
<comment type="catalytic activity">
    <reaction evidence="1">
        <text>Hydrolysis of terminal non-reducing N-acetyl-D-hexosamine residues in N-acetyl-beta-D-hexosaminides.</text>
        <dbReference type="EC" id="3.2.1.52"/>
    </reaction>
</comment>
<feature type="domain" description="Glycoside hydrolase family 3 N-terminal" evidence="8">
    <location>
        <begin position="52"/>
        <end position="363"/>
    </location>
</feature>
<dbReference type="PRINTS" id="PR00133">
    <property type="entry name" value="GLHYDRLASE3"/>
</dbReference>
<evidence type="ECO:0000259" key="7">
    <source>
        <dbReference type="Pfam" id="PF00144"/>
    </source>
</evidence>
<protein>
    <recommendedName>
        <fullName evidence="3">beta-N-acetylhexosaminidase</fullName>
        <ecNumber evidence="3">3.2.1.52</ecNumber>
    </recommendedName>
</protein>
<keyword evidence="6" id="KW-0732">Signal</keyword>
<dbReference type="Gene3D" id="3.40.710.10">
    <property type="entry name" value="DD-peptidase/beta-lactamase superfamily"/>
    <property type="match status" value="1"/>
</dbReference>
<dbReference type="InterPro" id="IPR012338">
    <property type="entry name" value="Beta-lactam/transpept-like"/>
</dbReference>
<feature type="chain" id="PRO_5039548350" description="beta-N-acetylhexosaminidase" evidence="6">
    <location>
        <begin position="25"/>
        <end position="1009"/>
    </location>
</feature>
<dbReference type="SUPFAM" id="SSF51445">
    <property type="entry name" value="(Trans)glycosidases"/>
    <property type="match status" value="1"/>
</dbReference>
<evidence type="ECO:0000313" key="9">
    <source>
        <dbReference type="EMBL" id="HIY88549.1"/>
    </source>
</evidence>
<dbReference type="GO" id="GO:0005975">
    <property type="term" value="P:carbohydrate metabolic process"/>
    <property type="evidence" value="ECO:0007669"/>
    <property type="project" value="InterPro"/>
</dbReference>
<dbReference type="PANTHER" id="PTHR30480">
    <property type="entry name" value="BETA-HEXOSAMINIDASE-RELATED"/>
    <property type="match status" value="1"/>
</dbReference>
<dbReference type="EC" id="3.2.1.52" evidence="3"/>
<evidence type="ECO:0000259" key="8">
    <source>
        <dbReference type="Pfam" id="PF00933"/>
    </source>
</evidence>
<dbReference type="Gene3D" id="3.20.20.300">
    <property type="entry name" value="Glycoside hydrolase, family 3, N-terminal domain"/>
    <property type="match status" value="1"/>
</dbReference>
<evidence type="ECO:0000256" key="4">
    <source>
        <dbReference type="ARBA" id="ARBA00022801"/>
    </source>
</evidence>
<keyword evidence="4 9" id="KW-0378">Hydrolase</keyword>
<reference evidence="9" key="2">
    <citation type="submission" date="2021-04" db="EMBL/GenBank/DDBJ databases">
        <authorList>
            <person name="Gilroy R."/>
        </authorList>
    </citation>
    <scope>NUCLEOTIDE SEQUENCE</scope>
    <source>
        <strain evidence="9">Gambia2-208</strain>
    </source>
</reference>
<comment type="similarity">
    <text evidence="2">Belongs to the glycosyl hydrolase 3 family.</text>
</comment>
<dbReference type="InterPro" id="IPR001466">
    <property type="entry name" value="Beta-lactam-related"/>
</dbReference>
<dbReference type="InterPro" id="IPR036962">
    <property type="entry name" value="Glyco_hydro_3_N_sf"/>
</dbReference>
<gene>
    <name evidence="9" type="ORF">H9824_07590</name>
</gene>
<evidence type="ECO:0000256" key="1">
    <source>
        <dbReference type="ARBA" id="ARBA00001231"/>
    </source>
</evidence>
<dbReference type="AlphaFoldDB" id="A0A9D1ZJ62"/>
<feature type="domain" description="Beta-lactamase-related" evidence="7">
    <location>
        <begin position="595"/>
        <end position="975"/>
    </location>
</feature>
<dbReference type="InterPro" id="IPR001764">
    <property type="entry name" value="Glyco_hydro_3_N"/>
</dbReference>
<organism evidence="9 10">
    <name type="scientific">Candidatus Bacteroides pullicola</name>
    <dbReference type="NCBI Taxonomy" id="2838475"/>
    <lineage>
        <taxon>Bacteria</taxon>
        <taxon>Pseudomonadati</taxon>
        <taxon>Bacteroidota</taxon>
        <taxon>Bacteroidia</taxon>
        <taxon>Bacteroidales</taxon>
        <taxon>Bacteroidaceae</taxon>
        <taxon>Bacteroides</taxon>
    </lineage>
</organism>
<feature type="signal peptide" evidence="6">
    <location>
        <begin position="1"/>
        <end position="24"/>
    </location>
</feature>
<evidence type="ECO:0000256" key="5">
    <source>
        <dbReference type="ARBA" id="ARBA00023295"/>
    </source>
</evidence>
<sequence length="1009" mass="111465">MKKHLLIAACLLGMMSGIIPAAQAQEKTTPRLATDETRCAAWVDSVMSRLSLQEKVGQLLVPRVPAVADKATRKRLKEWVRKYKIGGLLFGKGTIEGQAALTNLAQKDAKVPLLMTVDGEWGLAMRLSDAPSFPRNAALGCITDDALIEAYGREVGRELRQLGVHVNFAPVADANTNPLNPVINIRSFGEDPRRVAAKVVAYSRGLESEGVLSVAKHFPGHGDTDTDSHKALPVLRHDRARLDSVELQPFREYIRAGLGGMMMGHLQVPAVEGDSLLPSSLSSAVVTGLLQDEMGFQGLIFTDALDMKGVTDVPGYFAKAVRAGNDMLLVQYDPAKAMHEVMHAIRQGSLSEADVDAHCRRVLAWKYRLGLHRKPGKISLKDVKKRICTPQAEELASALRRASVTVMDNYFDVIPLSPTSDGRGIALLSMGTQDADSAFVSVMQRHGGVDCFRLPWDASAEEQLEVKKRLTTYGRVVVSIAGTSYVGNGDVTFLEGLNLRAPLVYAFFTSYRLLSLMTPALAKANAVVLAHTDEADVQRHVARVLFAEADADGRLSMSAGRLFPAGEGVDIRQGKAHAQVLPDDYGMKSYVLQGIDRIARRGLEAGAYPGCRILIWKDGKTVYDKGFGQHSDKDTAAVRSTDLFDLASMTKTTATLLAVMKLYDEGRLKLDDKVSAYLPFLRRTDKRNITIRQLLLHESGLPPYIRFYMEAIDPNSVHGPYAQSWEDEWHHTRVSEHSYYCSDFKFKKGLMSDRRTRTHTLHVADGMWLDNRFKKTILDDIGHSRMEGKRYVYSDLGFILLQQVVEHLAGQPLDAYVAQGFYTPMGLTRTLFNPLEKFPKSEIMPTASNDFLRRQDLCGYVHDEAAAFMGGVAGHAGLFSTAAEVAAIFQMLLDGGVWQGRRYLGEETCRLFTTEKSLISRRGLGFDKPDVDNVKRSPCASSAPEGVYGHTGFTGTCAWVDPASRTVYVFLSNRLCPDVWNTKLGDMDIRTDIQELVFKSLYSGKEETL</sequence>
<evidence type="ECO:0000313" key="10">
    <source>
        <dbReference type="Proteomes" id="UP000886851"/>
    </source>
</evidence>
<reference evidence="9" key="1">
    <citation type="journal article" date="2021" name="PeerJ">
        <title>Extensive microbial diversity within the chicken gut microbiome revealed by metagenomics and culture.</title>
        <authorList>
            <person name="Gilroy R."/>
            <person name="Ravi A."/>
            <person name="Getino M."/>
            <person name="Pursley I."/>
            <person name="Horton D.L."/>
            <person name="Alikhan N.F."/>
            <person name="Baker D."/>
            <person name="Gharbi K."/>
            <person name="Hall N."/>
            <person name="Watson M."/>
            <person name="Adriaenssens E.M."/>
            <person name="Foster-Nyarko E."/>
            <person name="Jarju S."/>
            <person name="Secka A."/>
            <person name="Antonio M."/>
            <person name="Oren A."/>
            <person name="Chaudhuri R.R."/>
            <person name="La Ragione R."/>
            <person name="Hildebrand F."/>
            <person name="Pallen M.J."/>
        </authorList>
    </citation>
    <scope>NUCLEOTIDE SEQUENCE</scope>
    <source>
        <strain evidence="9">Gambia2-208</strain>
    </source>
</reference>
<dbReference type="Proteomes" id="UP000886851">
    <property type="component" value="Unassembled WGS sequence"/>
</dbReference>
<evidence type="ECO:0000256" key="6">
    <source>
        <dbReference type="SAM" id="SignalP"/>
    </source>
</evidence>
<name>A0A9D1ZJ62_9BACE</name>
<evidence type="ECO:0000256" key="2">
    <source>
        <dbReference type="ARBA" id="ARBA00005336"/>
    </source>
</evidence>
<dbReference type="InterPro" id="IPR017853">
    <property type="entry name" value="GH"/>
</dbReference>
<dbReference type="GO" id="GO:0009254">
    <property type="term" value="P:peptidoglycan turnover"/>
    <property type="evidence" value="ECO:0007669"/>
    <property type="project" value="TreeGrafter"/>
</dbReference>
<comment type="caution">
    <text evidence="9">The sequence shown here is derived from an EMBL/GenBank/DDBJ whole genome shotgun (WGS) entry which is preliminary data.</text>
</comment>
<dbReference type="SUPFAM" id="SSF56601">
    <property type="entry name" value="beta-lactamase/transpeptidase-like"/>
    <property type="match status" value="1"/>
</dbReference>
<dbReference type="Pfam" id="PF00144">
    <property type="entry name" value="Beta-lactamase"/>
    <property type="match status" value="1"/>
</dbReference>
<accession>A0A9D1ZJ62</accession>
<dbReference type="Pfam" id="PF00933">
    <property type="entry name" value="Glyco_hydro_3"/>
    <property type="match status" value="1"/>
</dbReference>
<evidence type="ECO:0000256" key="3">
    <source>
        <dbReference type="ARBA" id="ARBA00012663"/>
    </source>
</evidence>
<keyword evidence="5" id="KW-0326">Glycosidase</keyword>
<dbReference type="EMBL" id="DXCV01000051">
    <property type="protein sequence ID" value="HIY88549.1"/>
    <property type="molecule type" value="Genomic_DNA"/>
</dbReference>
<proteinExistence type="inferred from homology"/>
<dbReference type="PANTHER" id="PTHR30480:SF13">
    <property type="entry name" value="BETA-HEXOSAMINIDASE"/>
    <property type="match status" value="1"/>
</dbReference>
<dbReference type="GO" id="GO:0004563">
    <property type="term" value="F:beta-N-acetylhexosaminidase activity"/>
    <property type="evidence" value="ECO:0007669"/>
    <property type="project" value="UniProtKB-EC"/>
</dbReference>